<comment type="caution">
    <text evidence="2">The sequence shown here is derived from an EMBL/GenBank/DDBJ whole genome shotgun (WGS) entry which is preliminary data.</text>
</comment>
<dbReference type="OrthoDB" id="2357119at2"/>
<protein>
    <submittedName>
        <fullName evidence="2">Uncharacterized protein</fullName>
    </submittedName>
</protein>
<keyword evidence="3" id="KW-1185">Reference proteome</keyword>
<sequence>MQSNEIKVTSFRVSQEVKENIQRLTEQRQLSTNQLFEELITLADKKSPDPLTLEENAALEAALNQVLALFHERATRLEVQQNEHERISSRYKKTVQDLEQSVILESEQLKEEYELQVSTHEAEIAQLQDQMDRLLAEKQVAHDTLETERASFKEELKHHKRAIFNLEGDLKKLEDERTQLNRQNQSLMDVVDDLKARTRRSDQLEEENQKLHLEVQLLRREKEVFENRMNEQIELAVLRERNHRPDNI</sequence>
<gene>
    <name evidence="2" type="ORF">M467_12255</name>
</gene>
<dbReference type="PATRIC" id="fig|1345023.5.peg.651"/>
<dbReference type="EMBL" id="ATCL01000012">
    <property type="protein sequence ID" value="ERG68053.1"/>
    <property type="molecule type" value="Genomic_DNA"/>
</dbReference>
<name>U1LKI4_9BACL</name>
<dbReference type="Proteomes" id="UP000016464">
    <property type="component" value="Unassembled WGS sequence"/>
</dbReference>
<keyword evidence="1" id="KW-0175">Coiled coil</keyword>
<evidence type="ECO:0000256" key="1">
    <source>
        <dbReference type="SAM" id="Coils"/>
    </source>
</evidence>
<feature type="coiled-coil region" evidence="1">
    <location>
        <begin position="103"/>
        <end position="235"/>
    </location>
</feature>
<dbReference type="AlphaFoldDB" id="U1LKI4"/>
<evidence type="ECO:0000313" key="3">
    <source>
        <dbReference type="Proteomes" id="UP000016464"/>
    </source>
</evidence>
<reference evidence="2 3" key="1">
    <citation type="journal article" date="2013" name="Genome Announc.">
        <title>Draft Genome Sequence of Exiguobacterium pavilionensis Strain RW-2, with Wide Thermal, Salinity, and pH Tolerance, Isolated from Modern Freshwater Microbialites.</title>
        <authorList>
            <person name="White R.A.III."/>
            <person name="Grassa C.J."/>
            <person name="Suttle C.A."/>
        </authorList>
    </citation>
    <scope>NUCLEOTIDE SEQUENCE [LARGE SCALE GENOMIC DNA]</scope>
    <source>
        <strain evidence="2 3">RW-2</strain>
    </source>
</reference>
<proteinExistence type="predicted"/>
<organism evidence="2 3">
    <name type="scientific">Exiguobacterium chiriqhucha RW-2</name>
    <dbReference type="NCBI Taxonomy" id="1345023"/>
    <lineage>
        <taxon>Bacteria</taxon>
        <taxon>Bacillati</taxon>
        <taxon>Bacillota</taxon>
        <taxon>Bacilli</taxon>
        <taxon>Bacillales</taxon>
        <taxon>Bacillales Family XII. Incertae Sedis</taxon>
        <taxon>Exiguobacterium</taxon>
    </lineage>
</organism>
<dbReference type="STRING" id="1385984.GCA_000702565_01508"/>
<evidence type="ECO:0000313" key="2">
    <source>
        <dbReference type="EMBL" id="ERG68053.1"/>
    </source>
</evidence>
<dbReference type="RefSeq" id="WP_021065813.1">
    <property type="nucleotide sequence ID" value="NZ_ATCL01000012.1"/>
</dbReference>
<accession>U1LKI4</accession>